<evidence type="ECO:0000256" key="4">
    <source>
        <dbReference type="ARBA" id="ARBA00023014"/>
    </source>
</evidence>
<dbReference type="CDD" id="cd03467">
    <property type="entry name" value="Rieske"/>
    <property type="match status" value="1"/>
</dbReference>
<dbReference type="PROSITE" id="PS51296">
    <property type="entry name" value="RIESKE"/>
    <property type="match status" value="1"/>
</dbReference>
<dbReference type="AlphaFoldDB" id="A0A8J4HC15"/>
<accession>A0A8J4HC15</accession>
<sequence>MRALCRLSEIAPGTSRGFPPAPGGFTGLFALRRGETALVYVNSCPHLGAPLNWQPDDFLSSDGSVIVCATHGATFDPATGLCLSGPCRGASLEAVPVRLEEGVIFVPEDAGL</sequence>
<dbReference type="InterPro" id="IPR017941">
    <property type="entry name" value="Rieske_2Fe-2S"/>
</dbReference>
<dbReference type="Gene3D" id="2.102.10.10">
    <property type="entry name" value="Rieske [2Fe-2S] iron-sulphur domain"/>
    <property type="match status" value="1"/>
</dbReference>
<proteinExistence type="predicted"/>
<name>A0A8J4HC15_9PROT</name>
<keyword evidence="4" id="KW-0411">Iron-sulfur</keyword>
<dbReference type="GO" id="GO:0046872">
    <property type="term" value="F:metal ion binding"/>
    <property type="evidence" value="ECO:0007669"/>
    <property type="project" value="UniProtKB-KW"/>
</dbReference>
<dbReference type="PANTHER" id="PTHR40261">
    <property type="match status" value="1"/>
</dbReference>
<dbReference type="SUPFAM" id="SSF50022">
    <property type="entry name" value="ISP domain"/>
    <property type="match status" value="1"/>
</dbReference>
<protein>
    <submittedName>
        <fullName evidence="6">Rieske (2Fe-2S) protein</fullName>
    </submittedName>
</protein>
<dbReference type="Pfam" id="PF00355">
    <property type="entry name" value="Rieske"/>
    <property type="match status" value="1"/>
</dbReference>
<dbReference type="GO" id="GO:0051537">
    <property type="term" value="F:2 iron, 2 sulfur cluster binding"/>
    <property type="evidence" value="ECO:0007669"/>
    <property type="project" value="UniProtKB-KW"/>
</dbReference>
<dbReference type="EMBL" id="DTQM01000189">
    <property type="protein sequence ID" value="HGC43508.1"/>
    <property type="molecule type" value="Genomic_DNA"/>
</dbReference>
<evidence type="ECO:0000256" key="3">
    <source>
        <dbReference type="ARBA" id="ARBA00023004"/>
    </source>
</evidence>
<evidence type="ECO:0000313" key="6">
    <source>
        <dbReference type="EMBL" id="HGC43508.1"/>
    </source>
</evidence>
<reference evidence="6" key="1">
    <citation type="journal article" date="2020" name="mSystems">
        <title>Genome- and Community-Level Interaction Insights into Carbon Utilization and Element Cycling Functions of Hydrothermarchaeota in Hydrothermal Sediment.</title>
        <authorList>
            <person name="Zhou Z."/>
            <person name="Liu Y."/>
            <person name="Xu W."/>
            <person name="Pan J."/>
            <person name="Luo Z.H."/>
            <person name="Li M."/>
        </authorList>
    </citation>
    <scope>NUCLEOTIDE SEQUENCE</scope>
    <source>
        <strain evidence="6">SpSt-997</strain>
    </source>
</reference>
<keyword evidence="1" id="KW-0001">2Fe-2S</keyword>
<organism evidence="6">
    <name type="scientific">Acidicaldus sp</name>
    <dbReference type="NCBI Taxonomy" id="1872105"/>
    <lineage>
        <taxon>Bacteria</taxon>
        <taxon>Pseudomonadati</taxon>
        <taxon>Pseudomonadota</taxon>
        <taxon>Alphaproteobacteria</taxon>
        <taxon>Acetobacterales</taxon>
        <taxon>Acetobacteraceae</taxon>
        <taxon>Acidicaldus</taxon>
    </lineage>
</organism>
<keyword evidence="3" id="KW-0408">Iron</keyword>
<gene>
    <name evidence="6" type="ORF">ENY07_09870</name>
</gene>
<keyword evidence="2" id="KW-0479">Metal-binding</keyword>
<comment type="caution">
    <text evidence="6">The sequence shown here is derived from an EMBL/GenBank/DDBJ whole genome shotgun (WGS) entry which is preliminary data.</text>
</comment>
<evidence type="ECO:0000256" key="1">
    <source>
        <dbReference type="ARBA" id="ARBA00022714"/>
    </source>
</evidence>
<dbReference type="PANTHER" id="PTHR40261:SF1">
    <property type="entry name" value="RIESKE DOMAIN-CONTAINING PROTEIN"/>
    <property type="match status" value="1"/>
</dbReference>
<feature type="domain" description="Rieske" evidence="5">
    <location>
        <begin position="2"/>
        <end position="106"/>
    </location>
</feature>
<evidence type="ECO:0000256" key="2">
    <source>
        <dbReference type="ARBA" id="ARBA00022723"/>
    </source>
</evidence>
<dbReference type="InterPro" id="IPR036922">
    <property type="entry name" value="Rieske_2Fe-2S_sf"/>
</dbReference>
<evidence type="ECO:0000259" key="5">
    <source>
        <dbReference type="PROSITE" id="PS51296"/>
    </source>
</evidence>